<dbReference type="RefSeq" id="WP_013540462.1">
    <property type="nucleotide sequence ID" value="NC_014931.1"/>
</dbReference>
<sequence length="224" mass="25438">MTTDDLIKSFRLESGDQARSEGGGQSDVLWSDEEIAGWLTEAEEEAAIRRRLLPDEVSIPITAPTRAYSFTSFFEITYAELVPAAGDRIVLKIVSRDAMNRIDPEWRRASCKPRTLIQEDVRIVLAGEVAEAYSLYLEGLRLPKNPLSADIPTATPEIAPVHHRFLVHWALHRAYGIQDAEAFDASRSQRELATFERYFGLRPDADLRKDARADEPHQTIVWRF</sequence>
<proteinExistence type="predicted"/>
<dbReference type="InterPro" id="IPR056209">
    <property type="entry name" value="SU10_adaptor"/>
</dbReference>
<organism evidence="1 2">
    <name type="scientific">Variovorax paradoxus (strain EPS)</name>
    <dbReference type="NCBI Taxonomy" id="595537"/>
    <lineage>
        <taxon>Bacteria</taxon>
        <taxon>Pseudomonadati</taxon>
        <taxon>Pseudomonadota</taxon>
        <taxon>Betaproteobacteria</taxon>
        <taxon>Burkholderiales</taxon>
        <taxon>Comamonadaceae</taxon>
        <taxon>Variovorax</taxon>
    </lineage>
</organism>
<evidence type="ECO:0000313" key="1">
    <source>
        <dbReference type="EMBL" id="ADU36224.1"/>
    </source>
</evidence>
<protein>
    <submittedName>
        <fullName evidence="1">Uncharacterized protein</fullName>
    </submittedName>
</protein>
<reference evidence="2" key="1">
    <citation type="submission" date="2010-12" db="EMBL/GenBank/DDBJ databases">
        <title>Complete sequence of Variovorax paradoxus EPS.</title>
        <authorList>
            <consortium name="US DOE Joint Genome Institute"/>
            <person name="Lucas S."/>
            <person name="Copeland A."/>
            <person name="Lapidus A."/>
            <person name="Cheng J.-F."/>
            <person name="Goodwin L."/>
            <person name="Pitluck S."/>
            <person name="Teshima H."/>
            <person name="Detter J.C."/>
            <person name="Han C."/>
            <person name="Tapia R."/>
            <person name="Land M."/>
            <person name="Hauser L."/>
            <person name="Kyrpides N."/>
            <person name="Ivanova N."/>
            <person name="Ovchinnikova G."/>
            <person name="Orwin P."/>
            <person name="Han J.-I.G."/>
            <person name="Woyke T."/>
        </authorList>
    </citation>
    <scope>NUCLEOTIDE SEQUENCE [LARGE SCALE GENOMIC DNA]</scope>
    <source>
        <strain evidence="2">EPS</strain>
    </source>
</reference>
<dbReference type="AlphaFoldDB" id="E6V9T6"/>
<name>E6V9T6_VARPE</name>
<dbReference type="Pfam" id="PF24175">
    <property type="entry name" value="SU10_adaptor"/>
    <property type="match status" value="1"/>
</dbReference>
<evidence type="ECO:0000313" key="2">
    <source>
        <dbReference type="Proteomes" id="UP000008917"/>
    </source>
</evidence>
<reference evidence="1 2" key="2">
    <citation type="journal article" date="2013" name="Genome Announc.">
        <title>Genome of the Root-Associated Plant Growth-Promoting Bacterium Variovorax paradoxus Strain EPS.</title>
        <authorList>
            <person name="Han J.I."/>
            <person name="Spain J.C."/>
            <person name="Leadbetter J.R."/>
            <person name="Ovchinnikova G."/>
            <person name="Goodwin L.A."/>
            <person name="Han C.S."/>
            <person name="Woyke T."/>
            <person name="Davenport K.W."/>
            <person name="Orwin P.M."/>
        </authorList>
    </citation>
    <scope>NUCLEOTIDE SEQUENCE [LARGE SCALE GENOMIC DNA]</scope>
    <source>
        <strain evidence="1 2">EPS</strain>
    </source>
</reference>
<dbReference type="KEGG" id="vpe:Varpa_2016"/>
<dbReference type="OrthoDB" id="6880023at2"/>
<dbReference type="eggNOG" id="ENOG50336GQ">
    <property type="taxonomic scope" value="Bacteria"/>
</dbReference>
<accession>E6V9T6</accession>
<dbReference type="HOGENOM" id="CLU_1229018_0_0_4"/>
<gene>
    <name evidence="1" type="ordered locus">Varpa_2016</name>
</gene>
<dbReference type="STRING" id="595537.Varpa_2016"/>
<dbReference type="Proteomes" id="UP000008917">
    <property type="component" value="Chromosome"/>
</dbReference>
<dbReference type="EMBL" id="CP002417">
    <property type="protein sequence ID" value="ADU36224.1"/>
    <property type="molecule type" value="Genomic_DNA"/>
</dbReference>